<dbReference type="Gene3D" id="3.90.550.10">
    <property type="entry name" value="Spore Coat Polysaccharide Biosynthesis Protein SpsA, Chain A"/>
    <property type="match status" value="1"/>
</dbReference>
<dbReference type="GeneID" id="88623127"/>
<evidence type="ECO:0000313" key="1">
    <source>
        <dbReference type="EMBL" id="MDX6015984.1"/>
    </source>
</evidence>
<accession>A0ABU4Q9A3</accession>
<comment type="caution">
    <text evidence="1">The sequence shown here is derived from an EMBL/GenBank/DDBJ whole genome shotgun (WGS) entry which is preliminary data.</text>
</comment>
<dbReference type="EMBL" id="JAWXXR010000001">
    <property type="protein sequence ID" value="MDX6015984.1"/>
    <property type="molecule type" value="Genomic_DNA"/>
</dbReference>
<dbReference type="Proteomes" id="UP001272773">
    <property type="component" value="Unassembled WGS sequence"/>
</dbReference>
<organism evidence="1 2">
    <name type="scientific">Shewanella indica</name>
    <dbReference type="NCBI Taxonomy" id="768528"/>
    <lineage>
        <taxon>Bacteria</taxon>
        <taxon>Pseudomonadati</taxon>
        <taxon>Pseudomonadota</taxon>
        <taxon>Gammaproteobacteria</taxon>
        <taxon>Alteromonadales</taxon>
        <taxon>Shewanellaceae</taxon>
        <taxon>Shewanella</taxon>
    </lineage>
</organism>
<dbReference type="InterPro" id="IPR029044">
    <property type="entry name" value="Nucleotide-diphossugar_trans"/>
</dbReference>
<dbReference type="RefSeq" id="WP_226684949.1">
    <property type="nucleotide sequence ID" value="NZ_BMYE01000005.1"/>
</dbReference>
<keyword evidence="2" id="KW-1185">Reference proteome</keyword>
<reference evidence="1 2" key="1">
    <citation type="submission" date="2023-11" db="EMBL/GenBank/DDBJ databases">
        <title>MicrobeMod: A computational toolkit for identifying prokaryotic methylation and restriction-modification with nanopore sequencing.</title>
        <authorList>
            <person name="Crits-Christoph A."/>
            <person name="Kang S.C."/>
            <person name="Lee H."/>
            <person name="Ostrov N."/>
        </authorList>
    </citation>
    <scope>NUCLEOTIDE SEQUENCE [LARGE SCALE GENOMIC DNA]</scope>
    <source>
        <strain evidence="1 2">ATCC BAA-2732</strain>
    </source>
</reference>
<dbReference type="InterPro" id="IPR002495">
    <property type="entry name" value="Glyco_trans_8"/>
</dbReference>
<gene>
    <name evidence="1" type="ORF">SIL79_06425</name>
</gene>
<evidence type="ECO:0000313" key="2">
    <source>
        <dbReference type="Proteomes" id="UP001272773"/>
    </source>
</evidence>
<name>A0ABU4Q9A3_9GAMM</name>
<dbReference type="SUPFAM" id="SSF53448">
    <property type="entry name" value="Nucleotide-diphospho-sugar transferases"/>
    <property type="match status" value="1"/>
</dbReference>
<dbReference type="Pfam" id="PF01501">
    <property type="entry name" value="Glyco_transf_8"/>
    <property type="match status" value="1"/>
</dbReference>
<sequence length="286" mass="33141">MKDNQLKTAIFTLAIGDENPMYRAALLSFERYAEKVGADLIVSKELHYPITITNPKHTASPAWTEKLYIKELLKKYDRVLYLDADIIITPDADNIFEVYNELDTIYLFNEGQLLERQPVIDKISAIMGEIKDWPKENGRPVYYNLGCMLISRQCPLFDIASLSDLQKLCNHIKYYEQTYVNYLIQRDNLKNKSISSQFNRMDVLGADNYKQASFIHYAGRGYTNSSLKREVRFVNDFCDIFANQIDADTLKEIKSDGWELFIDKAHKRYKLPRSIISALAKAFVTI</sequence>
<proteinExistence type="predicted"/>
<protein>
    <submittedName>
        <fullName evidence="1">Glycosyltransferase</fullName>
    </submittedName>
</protein>